<protein>
    <recommendedName>
        <fullName evidence="1">FAD-binding FR-type domain-containing protein</fullName>
    </recommendedName>
</protein>
<organism evidence="2 3">
    <name type="scientific">Dyadobacter pollutisoli</name>
    <dbReference type="NCBI Taxonomy" id="2910158"/>
    <lineage>
        <taxon>Bacteria</taxon>
        <taxon>Pseudomonadati</taxon>
        <taxon>Bacteroidota</taxon>
        <taxon>Cytophagia</taxon>
        <taxon>Cytophagales</taxon>
        <taxon>Spirosomataceae</taxon>
        <taxon>Dyadobacter</taxon>
    </lineage>
</organism>
<evidence type="ECO:0000259" key="1">
    <source>
        <dbReference type="PROSITE" id="PS51384"/>
    </source>
</evidence>
<gene>
    <name evidence="2" type="ORF">ON006_14045</name>
</gene>
<keyword evidence="3" id="KW-1185">Reference proteome</keyword>
<dbReference type="RefSeq" id="WP_244820423.1">
    <property type="nucleotide sequence ID" value="NZ_CP112998.1"/>
</dbReference>
<dbReference type="InterPro" id="IPR017938">
    <property type="entry name" value="Riboflavin_synthase-like_b-brl"/>
</dbReference>
<dbReference type="Proteomes" id="UP001164653">
    <property type="component" value="Chromosome"/>
</dbReference>
<dbReference type="PANTHER" id="PTHR30157">
    <property type="entry name" value="FERRIC REDUCTASE, NADPH-DEPENDENT"/>
    <property type="match status" value="1"/>
</dbReference>
<dbReference type="InterPro" id="IPR039374">
    <property type="entry name" value="SIP_fam"/>
</dbReference>
<dbReference type="PROSITE" id="PS51384">
    <property type="entry name" value="FAD_FR"/>
    <property type="match status" value="1"/>
</dbReference>
<proteinExistence type="predicted"/>
<evidence type="ECO:0000313" key="2">
    <source>
        <dbReference type="EMBL" id="WAC15058.1"/>
    </source>
</evidence>
<evidence type="ECO:0000313" key="3">
    <source>
        <dbReference type="Proteomes" id="UP001164653"/>
    </source>
</evidence>
<feature type="domain" description="FAD-binding FR-type" evidence="1">
    <location>
        <begin position="15"/>
        <end position="115"/>
    </location>
</feature>
<dbReference type="AlphaFoldDB" id="A0A9E8NGU7"/>
<dbReference type="SUPFAM" id="SSF63380">
    <property type="entry name" value="Riboflavin synthase domain-like"/>
    <property type="match status" value="1"/>
</dbReference>
<dbReference type="GO" id="GO:0016491">
    <property type="term" value="F:oxidoreductase activity"/>
    <property type="evidence" value="ECO:0007669"/>
    <property type="project" value="InterPro"/>
</dbReference>
<dbReference type="InterPro" id="IPR017927">
    <property type="entry name" value="FAD-bd_FR_type"/>
</dbReference>
<dbReference type="Gene3D" id="2.40.30.10">
    <property type="entry name" value="Translation factors"/>
    <property type="match status" value="1"/>
</dbReference>
<accession>A0A9E8NGU7</accession>
<sequence length="229" mass="25915">MNIIKQKAIRLFETAMAKTGTVLAIRAWEPATFFEVDVHFPDMDMSGWKRVQHIKIRVAPGVYRDYTPAGWDEDIRTCTLYINAEQNGPGSRWIKSLREGDSITYVGVGATFHRPADYGEMVVFGDMSCIGHYLALQQLAGGRGITGAITIAQESHREEFAEYFSWKIQPVRQRDVGGLHSILKWTKDKPLANSNVYISGHIPTCVQLRKELKRREDSPLGILVQGFWS</sequence>
<name>A0A9E8NGU7_9BACT</name>
<dbReference type="PANTHER" id="PTHR30157:SF0">
    <property type="entry name" value="NADPH-DEPENDENT FERRIC-CHELATE REDUCTASE"/>
    <property type="match status" value="1"/>
</dbReference>
<dbReference type="EMBL" id="CP112998">
    <property type="protein sequence ID" value="WAC15058.1"/>
    <property type="molecule type" value="Genomic_DNA"/>
</dbReference>
<reference evidence="2" key="1">
    <citation type="submission" date="2022-11" db="EMBL/GenBank/DDBJ databases">
        <title>Dyadobacter pollutisoli sp. nov., isolated from plastic dumped soil.</title>
        <authorList>
            <person name="Kim J.M."/>
            <person name="Kim K.R."/>
            <person name="Lee J.K."/>
            <person name="Hao L."/>
            <person name="Jeon C.O."/>
        </authorList>
    </citation>
    <scope>NUCLEOTIDE SEQUENCE</scope>
    <source>
        <strain evidence="2">U1</strain>
    </source>
</reference>
<dbReference type="KEGG" id="dpf:ON006_14045"/>